<feature type="region of interest" description="Disordered" evidence="1">
    <location>
        <begin position="268"/>
        <end position="298"/>
    </location>
</feature>
<evidence type="ECO:0000256" key="1">
    <source>
        <dbReference type="SAM" id="MobiDB-lite"/>
    </source>
</evidence>
<dbReference type="EMBL" id="QRDY01000002">
    <property type="protein sequence ID" value="RED64684.1"/>
    <property type="molecule type" value="Genomic_DNA"/>
</dbReference>
<evidence type="ECO:0000313" key="3">
    <source>
        <dbReference type="EMBL" id="RED64684.1"/>
    </source>
</evidence>
<name>A0A3D9ISF7_9BACL</name>
<dbReference type="GO" id="GO:0016491">
    <property type="term" value="F:oxidoreductase activity"/>
    <property type="evidence" value="ECO:0007669"/>
    <property type="project" value="InterPro"/>
</dbReference>
<organism evidence="3 4">
    <name type="scientific">Cohnella lupini</name>
    <dbReference type="NCBI Taxonomy" id="1294267"/>
    <lineage>
        <taxon>Bacteria</taxon>
        <taxon>Bacillati</taxon>
        <taxon>Bacillota</taxon>
        <taxon>Bacilli</taxon>
        <taxon>Bacillales</taxon>
        <taxon>Paenibacillaceae</taxon>
        <taxon>Cohnella</taxon>
    </lineage>
</organism>
<dbReference type="Proteomes" id="UP000256869">
    <property type="component" value="Unassembled WGS sequence"/>
</dbReference>
<dbReference type="OrthoDB" id="2677361at2"/>
<dbReference type="Gene3D" id="1.10.1280.10">
    <property type="entry name" value="Di-copper center containing domain from catechol oxidase"/>
    <property type="match status" value="1"/>
</dbReference>
<proteinExistence type="predicted"/>
<dbReference type="AlphaFoldDB" id="A0A3D9ISF7"/>
<accession>A0A3D9ISF7</accession>
<dbReference type="RefSeq" id="WP_115991462.1">
    <property type="nucleotide sequence ID" value="NZ_QRDY01000002.1"/>
</dbReference>
<protein>
    <submittedName>
        <fullName evidence="3">Common central domain of tyrosinase</fullName>
    </submittedName>
</protein>
<dbReference type="InterPro" id="IPR002227">
    <property type="entry name" value="Tyrosinase_Cu-bd"/>
</dbReference>
<dbReference type="Pfam" id="PF00264">
    <property type="entry name" value="Tyrosinase"/>
    <property type="match status" value="1"/>
</dbReference>
<reference evidence="3 4" key="1">
    <citation type="submission" date="2018-07" db="EMBL/GenBank/DDBJ databases">
        <title>Genomic Encyclopedia of Type Strains, Phase III (KMG-III): the genomes of soil and plant-associated and newly described type strains.</title>
        <authorList>
            <person name="Whitman W."/>
        </authorList>
    </citation>
    <scope>NUCLEOTIDE SEQUENCE [LARGE SCALE GENOMIC DNA]</scope>
    <source>
        <strain evidence="3 4">CECT 8236</strain>
    </source>
</reference>
<keyword evidence="4" id="KW-1185">Reference proteome</keyword>
<feature type="domain" description="Tyrosinase copper-binding" evidence="2">
    <location>
        <begin position="93"/>
        <end position="153"/>
    </location>
</feature>
<dbReference type="InterPro" id="IPR008922">
    <property type="entry name" value="Di-copper_centre_dom_sf"/>
</dbReference>
<dbReference type="SUPFAM" id="SSF48056">
    <property type="entry name" value="Di-copper centre-containing domain"/>
    <property type="match status" value="1"/>
</dbReference>
<evidence type="ECO:0000313" key="4">
    <source>
        <dbReference type="Proteomes" id="UP000256869"/>
    </source>
</evidence>
<comment type="caution">
    <text evidence="3">The sequence shown here is derived from an EMBL/GenBank/DDBJ whole genome shotgun (WGS) entry which is preliminary data.</text>
</comment>
<feature type="compositionally biased region" description="Low complexity" evidence="1">
    <location>
        <begin position="283"/>
        <end position="298"/>
    </location>
</feature>
<sequence length="298" mass="34529">MSQIPNFPQSLLEEHKIWHHARHYVDITNPPPGYGLEFLRFHRDFIARALAWYAQNGYDLRLVEPWTSVPEQIRQAPCYDRAAEARILYQPESFASADELGRFIEASNLHSCIHKQAARIYGDPDIDDFDVAPHDTVFYNIHGMVDRWWRNWEGLGRFEEDGGYWCGPFEGEGDEILSYSPNEELWMLGKLHRNNVGEHEQEHEVTLVEWVVVGDSWEFGPMDDGRPFRIWDSDGDGKLEVLFRDPIKGYWVEGKVRGGRLRWQPVRLEPSPKPAIKPDAKPAVKSTSKTSKQSLLKT</sequence>
<gene>
    <name evidence="3" type="ORF">DFP95_102104</name>
</gene>
<evidence type="ECO:0000259" key="2">
    <source>
        <dbReference type="Pfam" id="PF00264"/>
    </source>
</evidence>